<name>A0ABU9YJH5_9PROT</name>
<dbReference type="Pfam" id="PF00583">
    <property type="entry name" value="Acetyltransf_1"/>
    <property type="match status" value="1"/>
</dbReference>
<dbReference type="InterPro" id="IPR000182">
    <property type="entry name" value="GNAT_dom"/>
</dbReference>
<protein>
    <submittedName>
        <fullName evidence="4">GNAT family N-acetyltransferase</fullName>
    </submittedName>
</protein>
<dbReference type="Proteomes" id="UP001413721">
    <property type="component" value="Unassembled WGS sequence"/>
</dbReference>
<dbReference type="EMBL" id="JBBKTW010000004">
    <property type="protein sequence ID" value="MEN2988775.1"/>
    <property type="molecule type" value="Genomic_DNA"/>
</dbReference>
<keyword evidence="1" id="KW-0808">Transferase</keyword>
<evidence type="ECO:0000313" key="4">
    <source>
        <dbReference type="EMBL" id="MEN2988775.1"/>
    </source>
</evidence>
<dbReference type="InterPro" id="IPR016181">
    <property type="entry name" value="Acyl_CoA_acyltransferase"/>
</dbReference>
<dbReference type="CDD" id="cd04301">
    <property type="entry name" value="NAT_SF"/>
    <property type="match status" value="1"/>
</dbReference>
<dbReference type="Gene3D" id="3.40.630.30">
    <property type="match status" value="1"/>
</dbReference>
<dbReference type="PANTHER" id="PTHR43877">
    <property type="entry name" value="AMINOALKYLPHOSPHONATE N-ACETYLTRANSFERASE-RELATED-RELATED"/>
    <property type="match status" value="1"/>
</dbReference>
<evidence type="ECO:0000256" key="1">
    <source>
        <dbReference type="ARBA" id="ARBA00022679"/>
    </source>
</evidence>
<dbReference type="InterPro" id="IPR050832">
    <property type="entry name" value="Bact_Acetyltransf"/>
</dbReference>
<keyword evidence="2" id="KW-0012">Acyltransferase</keyword>
<dbReference type="PROSITE" id="PS51186">
    <property type="entry name" value="GNAT"/>
    <property type="match status" value="1"/>
</dbReference>
<keyword evidence="5" id="KW-1185">Reference proteome</keyword>
<evidence type="ECO:0000256" key="2">
    <source>
        <dbReference type="ARBA" id="ARBA00023315"/>
    </source>
</evidence>
<comment type="caution">
    <text evidence="4">The sequence shown here is derived from an EMBL/GenBank/DDBJ whole genome shotgun (WGS) entry which is preliminary data.</text>
</comment>
<proteinExistence type="predicted"/>
<gene>
    <name evidence="4" type="ORF">WG926_10715</name>
</gene>
<evidence type="ECO:0000259" key="3">
    <source>
        <dbReference type="PROSITE" id="PS51186"/>
    </source>
</evidence>
<feature type="domain" description="N-acetyltransferase" evidence="3">
    <location>
        <begin position="1"/>
        <end position="172"/>
    </location>
</feature>
<dbReference type="SUPFAM" id="SSF55729">
    <property type="entry name" value="Acyl-CoA N-acyltransferases (Nat)"/>
    <property type="match status" value="1"/>
</dbReference>
<sequence length="177" mass="18514">MLRPACPTDAAAIADLVAMADPLSIGGLTGLDDPAAAMAAYRALVQGAAGIASHLHARVFEQDGRVIGVAVAYPGRLVTADDIPAEARVTDAADFYLDNVAVFPEHRGRGIARHLILATEAAATVDGFPAVSLIVDERNRGAFTVYDRLGYAVSGRAVVRGEVFHRMRKPLPAGAGR</sequence>
<organism evidence="4 5">
    <name type="scientific">Tistrella arctica</name>
    <dbReference type="NCBI Taxonomy" id="3133430"/>
    <lineage>
        <taxon>Bacteria</taxon>
        <taxon>Pseudomonadati</taxon>
        <taxon>Pseudomonadota</taxon>
        <taxon>Alphaproteobacteria</taxon>
        <taxon>Geminicoccales</taxon>
        <taxon>Geminicoccaceae</taxon>
        <taxon>Tistrella</taxon>
    </lineage>
</organism>
<evidence type="ECO:0000313" key="5">
    <source>
        <dbReference type="Proteomes" id="UP001413721"/>
    </source>
</evidence>
<reference evidence="4 5" key="1">
    <citation type="submission" date="2024-03" db="EMBL/GenBank/DDBJ databases">
        <title>High-quality draft genome sequencing of Tistrella sp. BH-R2-4.</title>
        <authorList>
            <person name="Dong C."/>
        </authorList>
    </citation>
    <scope>NUCLEOTIDE SEQUENCE [LARGE SCALE GENOMIC DNA]</scope>
    <source>
        <strain evidence="4 5">BH-R2-4</strain>
    </source>
</reference>
<dbReference type="RefSeq" id="WP_345937305.1">
    <property type="nucleotide sequence ID" value="NZ_JBBKTW010000004.1"/>
</dbReference>
<accession>A0ABU9YJH5</accession>